<dbReference type="InterPro" id="IPR013320">
    <property type="entry name" value="ConA-like_dom_sf"/>
</dbReference>
<feature type="compositionally biased region" description="Pro residues" evidence="16">
    <location>
        <begin position="4064"/>
        <end position="4082"/>
    </location>
</feature>
<keyword evidence="9" id="KW-0130">Cell adhesion</keyword>
<feature type="domain" description="EGF-like" evidence="20">
    <location>
        <begin position="3459"/>
        <end position="3497"/>
    </location>
</feature>
<proteinExistence type="predicted"/>
<feature type="domain" description="Cadherin" evidence="21">
    <location>
        <begin position="1044"/>
        <end position="1135"/>
    </location>
</feature>
<dbReference type="FunFam" id="2.60.40.60:FF:000035">
    <property type="entry name" value="Protocadherin Fat 3"/>
    <property type="match status" value="1"/>
</dbReference>
<dbReference type="FunFam" id="2.60.40.60:FF:000039">
    <property type="entry name" value="FAT atypical cadherin 3"/>
    <property type="match status" value="1"/>
</dbReference>
<dbReference type="PROSITE" id="PS00010">
    <property type="entry name" value="ASX_HYDROXYL"/>
    <property type="match status" value="1"/>
</dbReference>
<dbReference type="Proteomes" id="UP000694563">
    <property type="component" value="Chromosome 5"/>
</dbReference>
<evidence type="ECO:0000256" key="18">
    <source>
        <dbReference type="SAM" id="SignalP"/>
    </source>
</evidence>
<dbReference type="PRINTS" id="PR00205">
    <property type="entry name" value="CADHERIN"/>
</dbReference>
<feature type="region of interest" description="Disordered" evidence="16">
    <location>
        <begin position="3933"/>
        <end position="3957"/>
    </location>
</feature>
<dbReference type="PROSITE" id="PS50025">
    <property type="entry name" value="LAM_G_DOMAIN"/>
    <property type="match status" value="1"/>
</dbReference>
<gene>
    <name evidence="22" type="primary">FAT1</name>
</gene>
<feature type="domain" description="Cadherin" evidence="21">
    <location>
        <begin position="929"/>
        <end position="1035"/>
    </location>
</feature>
<reference evidence="22" key="3">
    <citation type="submission" date="2025-09" db="UniProtKB">
        <authorList>
            <consortium name="Ensembl"/>
        </authorList>
    </citation>
    <scope>IDENTIFICATION</scope>
</reference>
<dbReference type="FunFam" id="2.60.40.60:FF:000026">
    <property type="entry name" value="FAT atypical cadherin 1"/>
    <property type="match status" value="2"/>
</dbReference>
<evidence type="ECO:0000256" key="11">
    <source>
        <dbReference type="ARBA" id="ARBA00023136"/>
    </source>
</evidence>
<dbReference type="FunFam" id="2.60.120.200:FF:000024">
    <property type="entry name" value="FAT atypical cadherin 1"/>
    <property type="match status" value="1"/>
</dbReference>
<feature type="domain" description="Cadherin" evidence="21">
    <location>
        <begin position="151"/>
        <end position="258"/>
    </location>
</feature>
<evidence type="ECO:0000256" key="2">
    <source>
        <dbReference type="ARBA" id="ARBA00004479"/>
    </source>
</evidence>
<dbReference type="FunFam" id="2.60.40.60:FF:000059">
    <property type="entry name" value="FAT atypical cadherin 3"/>
    <property type="match status" value="1"/>
</dbReference>
<feature type="domain" description="Cadherin" evidence="21">
    <location>
        <begin position="1136"/>
        <end position="1241"/>
    </location>
</feature>
<feature type="disulfide bond" evidence="15">
    <location>
        <begin position="3707"/>
        <end position="3716"/>
    </location>
</feature>
<dbReference type="Ensembl" id="ENSCUST00005025973.1">
    <property type="protein sequence ID" value="ENSCUSP00005025072.1"/>
    <property type="gene ID" value="ENSCUSG00005015474.1"/>
</dbReference>
<keyword evidence="3" id="KW-1003">Cell membrane</keyword>
<feature type="domain" description="Cadherin" evidence="21">
    <location>
        <begin position="719"/>
        <end position="823"/>
    </location>
</feature>
<evidence type="ECO:0000256" key="16">
    <source>
        <dbReference type="SAM" id="MobiDB-lite"/>
    </source>
</evidence>
<dbReference type="FunFam" id="2.60.40.60:FF:000107">
    <property type="entry name" value="FAT atypical cadherin 1"/>
    <property type="match status" value="1"/>
</dbReference>
<evidence type="ECO:0000256" key="3">
    <source>
        <dbReference type="ARBA" id="ARBA00022475"/>
    </source>
</evidence>
<feature type="signal peptide" evidence="18">
    <location>
        <begin position="1"/>
        <end position="23"/>
    </location>
</feature>
<evidence type="ECO:0000256" key="4">
    <source>
        <dbReference type="ARBA" id="ARBA00022536"/>
    </source>
</evidence>
<evidence type="ECO:0000256" key="17">
    <source>
        <dbReference type="SAM" id="Phobius"/>
    </source>
</evidence>
<dbReference type="FunFam" id="2.60.40.60:FF:000041">
    <property type="entry name" value="FAT atypical cadherin 1"/>
    <property type="match status" value="1"/>
</dbReference>
<feature type="region of interest" description="Disordered" evidence="16">
    <location>
        <begin position="4121"/>
        <end position="4142"/>
    </location>
</feature>
<dbReference type="FunFam" id="2.60.40.60:FF:000032">
    <property type="entry name" value="FAT atypical cadherin 1"/>
    <property type="match status" value="1"/>
</dbReference>
<feature type="region of interest" description="Disordered" evidence="16">
    <location>
        <begin position="3886"/>
        <end position="3905"/>
    </location>
</feature>
<feature type="domain" description="Cadherin" evidence="21">
    <location>
        <begin position="1347"/>
        <end position="1444"/>
    </location>
</feature>
<feature type="domain" description="Cadherin" evidence="21">
    <location>
        <begin position="579"/>
        <end position="672"/>
    </location>
</feature>
<dbReference type="FunFam" id="2.60.40.60:FF:000075">
    <property type="entry name" value="FAT atypical cadherin 1"/>
    <property type="match status" value="1"/>
</dbReference>
<dbReference type="FunFam" id="2.10.25.10:FF:000154">
    <property type="entry name" value="FAT atypical cadherin 1"/>
    <property type="match status" value="1"/>
</dbReference>
<dbReference type="InterPro" id="IPR001791">
    <property type="entry name" value="Laminin_G"/>
</dbReference>
<dbReference type="FunFam" id="2.60.40.60:FF:000066">
    <property type="entry name" value="FAT atypical cadherin 1"/>
    <property type="match status" value="1"/>
</dbReference>
<dbReference type="FunFam" id="2.60.40.60:FF:000079">
    <property type="entry name" value="FAT atypical cadherin 1"/>
    <property type="match status" value="1"/>
</dbReference>
<dbReference type="FunFam" id="2.60.40.60:FF:000064">
    <property type="entry name" value="FAT atypical cadherin 1"/>
    <property type="match status" value="1"/>
</dbReference>
<sequence length="4217" mass="465497">MGRYLTMLLLLMLLVQHFGNCEGTQRPHHAPSMQFTQVQYNATVYENSAAKTYVGHPVKMGIYIANPLWDIRYKIISGDSENLFKAEEYVLGNFCFLRIRTKGGNTAILNREVKDHYMLIVKAVEKNTNAETRTKVGIQVLDTNDLRPLFSPTSYSVSLPENTAIRTSIARVSATDADIGTNGEFYYSFKERTDVFAIHPTSGVVVLTGRLDYSDTKRYEMEILAVDRGLKLYGSSGISSMAKLTVHVEQANEHAPVITAVPLTPSESDTDPTYAVVTVEDNDQGSNGEIASLNIVAGDALQQFKTVRSVPGGKEYKIKAIGPIDWESHPYGYNLTLQAKDKGNPPQFSSVKVVHVTSPQFKSGPVRFEKEIYRAEISEFAPPNTPVIMVKAVPSYPHLKYVFKNTPGKVKFNLNTHTGLITTLEPIKAQYASHFELEVVTSDRRASAKVLIKVLGMNSNPPEFIQTSYKASFDENVPVGTSVMRVSAKDPDEGENGYVTYSIANLNPLPFVINHFSGIISTSEDLDYELMPRVYNLRIRASDWGVPYRREVEVPVTIILNNLNDNIPLFEKINCEGIIPRDLGVGEQITTVSAIDADELQLVRYQIESGNELDLFSLNPNSGVLSLKQSLMDGLGAKMSFYSLKITATDGENFAKPLYINITVGSSRKPVNLQCEETGVAKMLAEKLLQANKLHNRGEVEDVSFDTHSVNLHAPQFRSTLPRSIEIKEDQPVGSSIISMNATDLDAGFNGKLVYVISAGNEDSSFIVDMERGVLKILSPLDRELKDKCTLNITVYDLGIPQKSAWTLLDIKILDANDNPPEFLQDSYFVEVSENQEPNSEIIQIGATDKDLGPNGEVKYSLLTDTDKFTIDSVTGVVKVVGVLDREEQHIYLLKIEARDQPTEEPQLFSTVVLKVSVEDVNDNPPKFIPSNYHVKIREDLPEGTIITWLEAYDPDLGQSSQVRYSLLDSGDGTFDVDKVSGAIRIVQRLDYEKKQLYNLTVRAKDKGKPISLSSTCYVEVEIVDVNENLHPPRFSIFADKGFIKEDAPVGSSVMTVSAYDEDAGRDGEIRYSIRDGSGIGVFRIDEEKGKVALCYFSIPNKIKCQGRENRSSIVTVDVGVYIKVIDTNNHRPQFSASKYEVVIPEDTLPETEILQVSATDRDEKNKLIYTMQGSTDPISLKKFRLDPATGSLYTSEKLDHETMNQHILTIMVRDQDVPVKRNYARIVINVSDTNDHAPWFTSPSYEGRVYESAAVGSAVLQVTALDKDKGKNAEIVYSIESGNIGNSFLIDPILGMIKIAKELDRSNQEEYNLMVKATDKGHPPMSEVTSVHIFVTVSDNASPKFTAREYSTEISESASIGSFVGMVAAYSQSSVVYEIKDGNTDDAFAINPNSGVIVTQKILDFETLPSYALTVQGTNMAGLSSNTTVLVHLRDENDNAPIFMQAEYTGLISESASINSVVLTDKNIPLVIRATDADKESNALLVYQIVEPSVRQYFTIDSSTGAIRTVMNLDYEETNIFHFSVQVHDTGIPRLYAEYAANVTIYVIDINDCPPVFSRELYETSILVPTYKGVKVISVNATDADSGIFSQLIYSIIEGNIGEKFSINPKTGDITVQNTTQLRSRYELTVRASDGRFASTASIKINVKESKASQLKFTQSSYSATVPENSTEAKTIAVVTAIGNQINKPLFYHILNPDNRFKISQTSGVLSTTGIPFDREQQESFDVVVEVTEENKPSVVAHIVVKVTVEDVNDNAPFFVNLPYYAVVKVDSEAGHVIQRVTAVDKDTDKNGDVHYYLKEHHEHFQIDPTGEISLKKKFEPDTLNKEYLVTVVAKDGGDPAFSAEVTVPITVMSKAMPVFEKPFYSAEIPENIQLHSPVVHVQANSPEGLKVFYSITGGDPFNQFTINFNTGVINVVAPLDFESHPAYKLSVRATDSLNGAHADVFVDIIVEDINDNPPVFTEQSYIATLSEASVVGTFVAQVSATDADSGTNRGISYHLVEDNSESHDYFHIDSSTGLILTARTLDYEQIKQHKLLIRAIDGGMLPLSSDIIVTVDVTDLNDNPPLFSQLLYEAKISELAPRGHFVTCVQASDADSSDVDKLEYSILTGNDQKNFVINSKTGIITISNLRRQTLKSHYNLNVSVSDGVFRSSAQVHITVISANMHSPVFSQNEYEVELAENAPLHTLVTEVKATDEDSGTYGHITYHIVNDFAKDRFYTNERGQIFTSEKLDRETQAEKVIAISLMAKDSGGKVAFCTVNVILTDDNDNAPQFRATEYEVNIGSDVPRGTSVIKVWASDADEGTNADITYAIEAESENVEENLEIDSLSGIITTKESLIGLENEFLTFLVRAIDGGSPQKESVVPVYARILPPEVPTPKFSEPFYSYTVSEDIPLGTVIDVIKAEHNQTLVYSLIKGNTPESNRDDFFVIDRQTGELKLEKSLDHETTKWYQFSIQAQYANEDYNVVSSVEVSIQVKDANDNSPILESNPYEAFIVENTPAGTKVIQVKGTDLDSGLNGQVTYSLDPSQELDVIESFAINMETGWITTLKELDHEKRDKYEITVVVSDRGEKIQLSSMAVVEVTVTDVNDNPPRFTAEIYKGTVSEDDPPGGVIAILSTTDADTEETNRQVFYYITGGDPLEQFAIENIQNEWKVYVKKPLDREEKDNYLLNITATDGTFAAKAVVEVKVLDGNDNSPVCEKTLYADSVPEDALPGKLIMQVSATDADIRSNAEITYTLHGTGAEKFRLTPDTGELKTFMALDREQQAVYHLLVKATDGGGRFCQANIILTLEDVNDNTPEFTTDSYSITVFENTEPKTLLTRVQATDADAGLNRKIHYSLVNSAEGQFSIDEFSGIVRLEKPLDRELQAVYTLTLKATDEGLPRRLSSTSSLVVSVLDINDNPPVFEHREYSASVSEDILVGTEVLQIYAASRDIEANAEITYSIVSGNEHGKFSIDSTTGAIFVIESLDYEGSHEYYLTVEATDGGTPSLSDVVTVNINVTDINDNSPVFSQDTYTAVISEDAMLEQSVITVMADDADGPSNNRIHYTITDGNQGNPFTIDPTRGEIKVAKLLDREKISGYTLTVQASDNGSPPKLNTTTVNIDVSDVNDNPPVFSKGNYSVIIQENKPIGFSVLQLVVTDRDSSHNGPPFLFTILTGNEERTFQITQQGVLTTSAALNRKVADNGKPPLSSLTYIDIRVIEESIYSPAILPLEIFITAFGEEYSGGVIGKIHATDQDVYDTLTYSLDPKMESLFSVSSTGGKLIAHKRLDVGQYLLNVTVTDGKFTTAADITVHIRQITQDVLNHSITIRFANLSPEEFIGDYWRNFQRALRNILGVRRNDIQIVSLQPSDPPSNLDVLLNIEKSGSSHHPMRILLHKINSSVPDLEEILGVRIIDVFHKLCAGLDCPLKFCEEKVTVDENIMSTHSTARLSFVTPRHHRTAVCLCKDGKCPLVNTLCEGNPCPEGTECLGDPKEGKYTCVCQDSKAGQSGSAVTFTGSSYVKYRLMENENKEEMKLTMRLRTYSAHAVVMYARGTDYSILEIHHGRLQYKFDCGSGPGIVSVQSTQINDGQWHSISLEVDGNYARLVLDRVHTASGTAPGTLRTLNLDNHVFFGGHIRQQGTRHGRSPQVSNGFRGCMDSIVLNGQELPLNSKPRNYAHMEESVDVTPGCLLTATDGCSSSPCQNGGICNALSNGGYYCKCAPLFMGTHCDVSVNPCASNPCLYGGTCIPVSDDFICQCRGQYTGQRCLTDVDECVENPCLNGALCENTYGSYHCNCSHGFGGKHCTDIVLNKYVSTSWNISLAEVIGIIVFIAGIFLLVVIFVVCRKVVGRKKKHQPEPEDKQLGATTAFLQRPCFDAKLNKNIYSDIPPQVPVRPISYTPSIPSDSRNNLDRNSFEGSAIPEHPEFSTFNPDSVHGHRKAVAVCSVAPNLPPPPPSNSPSDSDSIQKPSWDFDYDTKVVDLDPCLSKKPLDEKNSHPYSARESMSEVQSLSSFQSESCDDNGYHWDTSDWMPSVQLPGIQEYPNYEVVEEAAPLYTDPNAIDTDYYPGGYDIESDFPPPPDDFPAPDELPPLPPEYSDQFESIQPPRDMPAVGSLGSSTRSRQRFNLNQYLPHHYPADMSEPQTTPSGGSGSYREPYAPYSLGFSQDFEAPTVDNMSMSVYASTASCSDVSACCEMESEVMMSDYESGDDGHFEDVKIPPLDSQQHTEV</sequence>
<reference evidence="22" key="1">
    <citation type="submission" date="2020-10" db="EMBL/GenBank/DDBJ databases">
        <title>Catharus ustulatus (Swainson's thrush) genome, bCatUst1, primary haplotype v2.</title>
        <authorList>
            <person name="Delmore K."/>
            <person name="Vafadar M."/>
            <person name="Formenti G."/>
            <person name="Chow W."/>
            <person name="Pelan S."/>
            <person name="Howe K."/>
            <person name="Rhie A."/>
            <person name="Mountcastle J."/>
            <person name="Haase B."/>
            <person name="Fedrigo O."/>
            <person name="Jarvis E.D."/>
        </authorList>
    </citation>
    <scope>NUCLEOTIDE SEQUENCE [LARGE SCALE GENOMIC DNA]</scope>
</reference>
<dbReference type="FunFam" id="2.60.40.60:FF:000061">
    <property type="entry name" value="FAT atypical cadherin 3"/>
    <property type="match status" value="2"/>
</dbReference>
<evidence type="ECO:0000256" key="15">
    <source>
        <dbReference type="PROSITE-ProRule" id="PRU00076"/>
    </source>
</evidence>
<dbReference type="SMART" id="SM00112">
    <property type="entry name" value="CA"/>
    <property type="match status" value="31"/>
</dbReference>
<dbReference type="SUPFAM" id="SSF49313">
    <property type="entry name" value="Cadherin-like"/>
    <property type="match status" value="31"/>
</dbReference>
<evidence type="ECO:0000259" key="20">
    <source>
        <dbReference type="PROSITE" id="PS50026"/>
    </source>
</evidence>
<keyword evidence="5 17" id="KW-0812">Transmembrane</keyword>
<evidence type="ECO:0000256" key="5">
    <source>
        <dbReference type="ARBA" id="ARBA00022692"/>
    </source>
</evidence>
<dbReference type="FunFam" id="2.10.25.10:FF:000179">
    <property type="entry name" value="FAT atypical cadherin 1"/>
    <property type="match status" value="1"/>
</dbReference>
<dbReference type="PROSITE" id="PS50268">
    <property type="entry name" value="CADHERIN_2"/>
    <property type="match status" value="30"/>
</dbReference>
<feature type="domain" description="Cadherin" evidence="21">
    <location>
        <begin position="2276"/>
        <end position="2382"/>
    </location>
</feature>
<feature type="domain" description="Cadherin" evidence="21">
    <location>
        <begin position="2172"/>
        <end position="2275"/>
    </location>
</feature>
<dbReference type="InterPro" id="IPR002126">
    <property type="entry name" value="Cadherin-like_dom"/>
</dbReference>
<dbReference type="PANTHER" id="PTHR24025">
    <property type="entry name" value="DESMOGLEIN FAMILY MEMBER"/>
    <property type="match status" value="1"/>
</dbReference>
<reference evidence="22" key="2">
    <citation type="submission" date="2025-08" db="UniProtKB">
        <authorList>
            <consortium name="Ensembl"/>
        </authorList>
    </citation>
    <scope>IDENTIFICATION</scope>
</reference>
<feature type="domain" description="Laminin G" evidence="19">
    <location>
        <begin position="3496"/>
        <end position="3676"/>
    </location>
</feature>
<feature type="domain" description="EGF-like" evidence="20">
    <location>
        <begin position="3719"/>
        <end position="3755"/>
    </location>
</feature>
<dbReference type="PROSITE" id="PS01186">
    <property type="entry name" value="EGF_2"/>
    <property type="match status" value="1"/>
</dbReference>
<organism evidence="22 23">
    <name type="scientific">Catharus ustulatus</name>
    <name type="common">Russet-backed thrush</name>
    <name type="synonym">Hylocichla ustulatus</name>
    <dbReference type="NCBI Taxonomy" id="91951"/>
    <lineage>
        <taxon>Eukaryota</taxon>
        <taxon>Metazoa</taxon>
        <taxon>Chordata</taxon>
        <taxon>Craniata</taxon>
        <taxon>Vertebrata</taxon>
        <taxon>Euteleostomi</taxon>
        <taxon>Archelosauria</taxon>
        <taxon>Archosauria</taxon>
        <taxon>Dinosauria</taxon>
        <taxon>Saurischia</taxon>
        <taxon>Theropoda</taxon>
        <taxon>Coelurosauria</taxon>
        <taxon>Aves</taxon>
        <taxon>Neognathae</taxon>
        <taxon>Neoaves</taxon>
        <taxon>Telluraves</taxon>
        <taxon>Australaves</taxon>
        <taxon>Passeriformes</taxon>
        <taxon>Turdidae</taxon>
        <taxon>Catharus</taxon>
    </lineage>
</organism>
<feature type="domain" description="Cadherin" evidence="21">
    <location>
        <begin position="2910"/>
        <end position="3014"/>
    </location>
</feature>
<dbReference type="FunFam" id="2.60.40.60:FF:000024">
    <property type="entry name" value="FAT atypical cadherin 3"/>
    <property type="match status" value="1"/>
</dbReference>
<keyword evidence="13" id="KW-0325">Glycoprotein</keyword>
<evidence type="ECO:0000259" key="21">
    <source>
        <dbReference type="PROSITE" id="PS50268"/>
    </source>
</evidence>
<feature type="domain" description="Cadherin" evidence="21">
    <location>
        <begin position="2489"/>
        <end position="2597"/>
    </location>
</feature>
<dbReference type="PANTHER" id="PTHR24025:SF23">
    <property type="entry name" value="NEURAL-CADHERIN"/>
    <property type="match status" value="1"/>
</dbReference>
<dbReference type="GO" id="GO:0009653">
    <property type="term" value="P:anatomical structure morphogenesis"/>
    <property type="evidence" value="ECO:0007669"/>
    <property type="project" value="UniProtKB-ARBA"/>
</dbReference>
<dbReference type="PROSITE" id="PS50026">
    <property type="entry name" value="EGF_3"/>
    <property type="match status" value="4"/>
</dbReference>
<evidence type="ECO:0000256" key="10">
    <source>
        <dbReference type="ARBA" id="ARBA00022989"/>
    </source>
</evidence>
<dbReference type="Pfam" id="PF00028">
    <property type="entry name" value="Cadherin"/>
    <property type="match status" value="25"/>
</dbReference>
<feature type="region of interest" description="Disordered" evidence="16">
    <location>
        <begin position="4192"/>
        <end position="4217"/>
    </location>
</feature>
<feature type="disulfide bond" evidence="15">
    <location>
        <begin position="3468"/>
        <end position="3485"/>
    </location>
</feature>
<feature type="domain" description="Cadherin" evidence="21">
    <location>
        <begin position="36"/>
        <end position="150"/>
    </location>
</feature>
<feature type="domain" description="Cadherin" evidence="21">
    <location>
        <begin position="369"/>
        <end position="464"/>
    </location>
</feature>
<feature type="domain" description="Cadherin" evidence="21">
    <location>
        <begin position="3120"/>
        <end position="3214"/>
    </location>
</feature>
<keyword evidence="11 17" id="KW-0472">Membrane</keyword>
<evidence type="ECO:0000256" key="9">
    <source>
        <dbReference type="ARBA" id="ARBA00022889"/>
    </source>
</evidence>
<dbReference type="PROSITE" id="PS00022">
    <property type="entry name" value="EGF_1"/>
    <property type="match status" value="3"/>
</dbReference>
<feature type="domain" description="Cadherin" evidence="21">
    <location>
        <begin position="1761"/>
        <end position="1861"/>
    </location>
</feature>
<comment type="subcellular location">
    <subcellularLocation>
        <location evidence="1">Cell membrane</location>
        <topology evidence="1">Single-pass membrane protein</topology>
    </subcellularLocation>
    <subcellularLocation>
        <location evidence="2">Membrane</location>
        <topology evidence="2">Single-pass type I membrane protein</topology>
    </subcellularLocation>
</comment>
<feature type="domain" description="Cadherin" evidence="21">
    <location>
        <begin position="3230"/>
        <end position="3323"/>
    </location>
</feature>
<feature type="domain" description="Cadherin" evidence="21">
    <location>
        <begin position="824"/>
        <end position="928"/>
    </location>
</feature>
<dbReference type="FunFam" id="2.60.40.60:FF:000065">
    <property type="entry name" value="FAT atypical cadherin 1"/>
    <property type="match status" value="1"/>
</dbReference>
<dbReference type="InterPro" id="IPR050971">
    <property type="entry name" value="Cadherin-domain_protein"/>
</dbReference>
<feature type="disulfide bond" evidence="15">
    <location>
        <begin position="3745"/>
        <end position="3754"/>
    </location>
</feature>
<dbReference type="FunFam" id="2.60.40.60:FF:000033">
    <property type="entry name" value="FAT atypical cadherin 1"/>
    <property type="match status" value="1"/>
</dbReference>
<feature type="domain" description="EGF-like" evidence="20">
    <location>
        <begin position="3680"/>
        <end position="3717"/>
    </location>
</feature>
<protein>
    <submittedName>
        <fullName evidence="22">FAT atypical cadherin 1</fullName>
    </submittedName>
</protein>
<feature type="compositionally biased region" description="Polar residues" evidence="16">
    <location>
        <begin position="3886"/>
        <end position="3895"/>
    </location>
</feature>
<dbReference type="FunFam" id="2.60.40.60:FF:000161">
    <property type="entry name" value="FAT atypical cadherin 1"/>
    <property type="match status" value="1"/>
</dbReference>
<dbReference type="InterPro" id="IPR000742">
    <property type="entry name" value="EGF"/>
</dbReference>
<feature type="chain" id="PRO_5034651009" evidence="18">
    <location>
        <begin position="24"/>
        <end position="4217"/>
    </location>
</feature>
<evidence type="ECO:0000256" key="8">
    <source>
        <dbReference type="ARBA" id="ARBA00022837"/>
    </source>
</evidence>
<accession>A0A8C3VB11</accession>
<feature type="domain" description="Cadherin" evidence="21">
    <location>
        <begin position="1862"/>
        <end position="1962"/>
    </location>
</feature>
<feature type="domain" description="Cadherin" evidence="21">
    <location>
        <begin position="1559"/>
        <end position="1658"/>
    </location>
</feature>
<dbReference type="Pfam" id="PF02210">
    <property type="entry name" value="Laminin_G_2"/>
    <property type="match status" value="1"/>
</dbReference>
<dbReference type="FunFam" id="2.60.40.60:FF:000053">
    <property type="entry name" value="FAT atypical cadherin 3"/>
    <property type="match status" value="1"/>
</dbReference>
<dbReference type="Gene3D" id="2.60.40.60">
    <property type="entry name" value="Cadherins"/>
    <property type="match status" value="31"/>
</dbReference>
<dbReference type="SUPFAM" id="SSF57196">
    <property type="entry name" value="EGF/Laminin"/>
    <property type="match status" value="3"/>
</dbReference>
<evidence type="ECO:0000256" key="13">
    <source>
        <dbReference type="ARBA" id="ARBA00023180"/>
    </source>
</evidence>
<feature type="domain" description="Cadherin" evidence="21">
    <location>
        <begin position="2070"/>
        <end position="2171"/>
    </location>
</feature>
<feature type="domain" description="Cadherin" evidence="21">
    <location>
        <begin position="2383"/>
        <end position="2488"/>
    </location>
</feature>
<feature type="domain" description="Cadherin" evidence="21">
    <location>
        <begin position="1659"/>
        <end position="1760"/>
    </location>
</feature>
<keyword evidence="23" id="KW-1185">Reference proteome</keyword>
<keyword evidence="4 15" id="KW-0245">EGF-like domain</keyword>
<dbReference type="FunFam" id="2.60.40.60:FF:000051">
    <property type="entry name" value="FAT atypical cadherin 1"/>
    <property type="match status" value="1"/>
</dbReference>
<evidence type="ECO:0000259" key="19">
    <source>
        <dbReference type="PROSITE" id="PS50025"/>
    </source>
</evidence>
<evidence type="ECO:0000256" key="6">
    <source>
        <dbReference type="ARBA" id="ARBA00022729"/>
    </source>
</evidence>
<feature type="domain" description="Cadherin" evidence="21">
    <location>
        <begin position="2598"/>
        <end position="2702"/>
    </location>
</feature>
<dbReference type="FunFam" id="2.60.40.60:FF:000084">
    <property type="entry name" value="FAT atypical cadherin 3"/>
    <property type="match status" value="1"/>
</dbReference>
<feature type="domain" description="Cadherin" evidence="21">
    <location>
        <begin position="2805"/>
        <end position="2909"/>
    </location>
</feature>
<dbReference type="InterPro" id="IPR020894">
    <property type="entry name" value="Cadherin_CS"/>
</dbReference>
<dbReference type="CDD" id="cd00110">
    <property type="entry name" value="LamG"/>
    <property type="match status" value="1"/>
</dbReference>
<feature type="domain" description="Cadherin" evidence="21">
    <location>
        <begin position="1963"/>
        <end position="2069"/>
    </location>
</feature>
<dbReference type="SMART" id="SM00179">
    <property type="entry name" value="EGF_CA"/>
    <property type="match status" value="3"/>
</dbReference>
<dbReference type="FunFam" id="2.60.40.60:FF:000089">
    <property type="entry name" value="FAT atypical cadherin 1"/>
    <property type="match status" value="1"/>
</dbReference>
<feature type="domain" description="EGF-like" evidence="20">
    <location>
        <begin position="3757"/>
        <end position="3793"/>
    </location>
</feature>
<dbReference type="FunFam" id="2.60.40.60:FF:000067">
    <property type="entry name" value="FAT atypical cadherin 1"/>
    <property type="match status" value="1"/>
</dbReference>
<dbReference type="FunFam" id="2.10.25.10:FF:000057">
    <property type="entry name" value="protocadherin Fat 1 isoform X2"/>
    <property type="match status" value="1"/>
</dbReference>
<dbReference type="Gene3D" id="2.10.25.10">
    <property type="entry name" value="Laminin"/>
    <property type="match status" value="3"/>
</dbReference>
<dbReference type="SUPFAM" id="SSF49899">
    <property type="entry name" value="Concanavalin A-like lectins/glucanases"/>
    <property type="match status" value="1"/>
</dbReference>
<dbReference type="GO" id="GO:0007156">
    <property type="term" value="P:homophilic cell adhesion via plasma membrane adhesion molecules"/>
    <property type="evidence" value="ECO:0007669"/>
    <property type="project" value="InterPro"/>
</dbReference>
<keyword evidence="10 17" id="KW-1133">Transmembrane helix</keyword>
<dbReference type="GO" id="GO:0005509">
    <property type="term" value="F:calcium ion binding"/>
    <property type="evidence" value="ECO:0007669"/>
    <property type="project" value="UniProtKB-UniRule"/>
</dbReference>
<evidence type="ECO:0000256" key="12">
    <source>
        <dbReference type="ARBA" id="ARBA00023157"/>
    </source>
</evidence>
<feature type="domain" description="Cadherin" evidence="21">
    <location>
        <begin position="1445"/>
        <end position="1558"/>
    </location>
</feature>
<feature type="domain" description="Cadherin" evidence="21">
    <location>
        <begin position="1242"/>
        <end position="1346"/>
    </location>
</feature>
<feature type="disulfide bond" evidence="15">
    <location>
        <begin position="3783"/>
        <end position="3792"/>
    </location>
</feature>
<dbReference type="CDD" id="cd00054">
    <property type="entry name" value="EGF_CA"/>
    <property type="match status" value="3"/>
</dbReference>
<dbReference type="SMART" id="SM00181">
    <property type="entry name" value="EGF"/>
    <property type="match status" value="4"/>
</dbReference>
<feature type="domain" description="Cadherin" evidence="21">
    <location>
        <begin position="465"/>
        <end position="570"/>
    </location>
</feature>
<comment type="caution">
    <text evidence="15">Lacks conserved residue(s) required for the propagation of feature annotation.</text>
</comment>
<dbReference type="GO" id="GO:0005911">
    <property type="term" value="C:cell-cell junction"/>
    <property type="evidence" value="ECO:0007669"/>
    <property type="project" value="TreeGrafter"/>
</dbReference>
<evidence type="ECO:0000256" key="1">
    <source>
        <dbReference type="ARBA" id="ARBA00004162"/>
    </source>
</evidence>
<dbReference type="InterPro" id="IPR001881">
    <property type="entry name" value="EGF-like_Ca-bd_dom"/>
</dbReference>
<dbReference type="FunFam" id="2.60.40.60:FF:000021">
    <property type="entry name" value="FAT atypical cadherin 1"/>
    <property type="match status" value="3"/>
</dbReference>
<dbReference type="InterPro" id="IPR015919">
    <property type="entry name" value="Cadherin-like_sf"/>
</dbReference>
<dbReference type="GO" id="GO:0005886">
    <property type="term" value="C:plasma membrane"/>
    <property type="evidence" value="ECO:0007669"/>
    <property type="project" value="UniProtKB-SubCell"/>
</dbReference>
<dbReference type="FunFam" id="2.60.40.60:FF:000013">
    <property type="entry name" value="Cadherin EGF LAG seven-pass G-type receptor"/>
    <property type="match status" value="2"/>
</dbReference>
<feature type="region of interest" description="Disordered" evidence="16">
    <location>
        <begin position="4058"/>
        <end position="4107"/>
    </location>
</feature>
<dbReference type="SMART" id="SM00282">
    <property type="entry name" value="LamG"/>
    <property type="match status" value="1"/>
</dbReference>
<evidence type="ECO:0000256" key="7">
    <source>
        <dbReference type="ARBA" id="ARBA00022737"/>
    </source>
</evidence>
<dbReference type="CDD" id="cd11304">
    <property type="entry name" value="Cadherin_repeat"/>
    <property type="match status" value="29"/>
</dbReference>
<evidence type="ECO:0000313" key="23">
    <source>
        <dbReference type="Proteomes" id="UP000694563"/>
    </source>
</evidence>
<dbReference type="FunFam" id="2.60.40.60:FF:000015">
    <property type="entry name" value="FAT atypical cadherin 1"/>
    <property type="match status" value="1"/>
</dbReference>
<dbReference type="Pfam" id="PF00008">
    <property type="entry name" value="EGF"/>
    <property type="match status" value="3"/>
</dbReference>
<keyword evidence="6 18" id="KW-0732">Signal</keyword>
<name>A0A8C3VB11_CATUS</name>
<dbReference type="InterPro" id="IPR000152">
    <property type="entry name" value="EGF-type_Asp/Asn_hydroxyl_site"/>
</dbReference>
<dbReference type="PROSITE" id="PS01187">
    <property type="entry name" value="EGF_CA"/>
    <property type="match status" value="1"/>
</dbReference>
<keyword evidence="7" id="KW-0677">Repeat</keyword>
<feature type="transmembrane region" description="Helical" evidence="17">
    <location>
        <begin position="3812"/>
        <end position="3832"/>
    </location>
</feature>
<keyword evidence="12 15" id="KW-1015">Disulfide bond</keyword>
<evidence type="ECO:0000313" key="22">
    <source>
        <dbReference type="Ensembl" id="ENSCUSP00005025072.1"/>
    </source>
</evidence>
<dbReference type="PROSITE" id="PS00232">
    <property type="entry name" value="CADHERIN_1"/>
    <property type="match status" value="13"/>
</dbReference>
<feature type="domain" description="Cadherin" evidence="21">
    <location>
        <begin position="2703"/>
        <end position="2804"/>
    </location>
</feature>
<dbReference type="FunFam" id="2.60.40.60:FF:000058">
    <property type="entry name" value="FAT atypical cadherin 3"/>
    <property type="match status" value="1"/>
</dbReference>
<dbReference type="InterPro" id="IPR018097">
    <property type="entry name" value="EGF_Ca-bd_CS"/>
</dbReference>
<evidence type="ECO:0000256" key="14">
    <source>
        <dbReference type="PROSITE-ProRule" id="PRU00043"/>
    </source>
</evidence>
<keyword evidence="8 14" id="KW-0106">Calcium</keyword>
<feature type="domain" description="Cadherin" evidence="21">
    <location>
        <begin position="3015"/>
        <end position="3119"/>
    </location>
</feature>
<dbReference type="Gene3D" id="2.60.120.200">
    <property type="match status" value="1"/>
</dbReference>